<proteinExistence type="predicted"/>
<dbReference type="EMBL" id="MQVX01000001">
    <property type="protein sequence ID" value="PQJ14886.1"/>
    <property type="molecule type" value="Genomic_DNA"/>
</dbReference>
<feature type="chain" id="PRO_5015646177" description="Lipoprotein" evidence="1">
    <location>
        <begin position="22"/>
        <end position="393"/>
    </location>
</feature>
<evidence type="ECO:0000313" key="2">
    <source>
        <dbReference type="EMBL" id="PQJ14886.1"/>
    </source>
</evidence>
<sequence length="393" mass="46444">MKKPIYILLFLSLMACQSARKTQKAVNAGNYPSAMNRAIDKLTNNKERKSNQVFVVALEESFAKYTEQELRQLRFLEKENLDASLEERYNILGNLTDWQERIRPLLPLRIQDERREARFRFTDYSDQLLRTKTALTEFKYNQAVQEFGLCQTKGDFRRVHQLFEQVDALNPGYKETISFMEKAHEKGLQLVFLNLENRTEQVLPQRLVDELLDIDQYGLETYWTQYHTQAQAKDYDYQVSLDFDQLFVSPERIIEKQISREKQIVDGVQFLRDNNGEVVKDSLGNKIEVDRLITVRCDFYKFRQFKEANLGAQVRITNNRNGQLVKKFPLQSGFIFEHIFARFEGDQRAFDDGWLDWIRQREVAFPSNEQMIYDAGEDLKAQFKSAMRRVSLE</sequence>
<evidence type="ECO:0000256" key="1">
    <source>
        <dbReference type="SAM" id="SignalP"/>
    </source>
</evidence>
<protein>
    <recommendedName>
        <fullName evidence="4">Lipoprotein</fullName>
    </recommendedName>
</protein>
<dbReference type="RefSeq" id="WP_105000527.1">
    <property type="nucleotide sequence ID" value="NZ_MQVX01000001.1"/>
</dbReference>
<evidence type="ECO:0008006" key="4">
    <source>
        <dbReference type="Google" id="ProtNLM"/>
    </source>
</evidence>
<evidence type="ECO:0000313" key="3">
    <source>
        <dbReference type="Proteomes" id="UP000239366"/>
    </source>
</evidence>
<gene>
    <name evidence="2" type="ORF">BST99_03270</name>
</gene>
<dbReference type="OrthoDB" id="1489643at2"/>
<reference evidence="3" key="1">
    <citation type="submission" date="2016-11" db="EMBL/GenBank/DDBJ databases">
        <title>Trade-off between light-utilization and light-protection in marine flavobacteria.</title>
        <authorList>
            <person name="Kumagai Y."/>
            <person name="Yoshizawa S."/>
            <person name="Kogure K."/>
        </authorList>
    </citation>
    <scope>NUCLEOTIDE SEQUENCE [LARGE SCALE GENOMIC DNA]</scope>
    <source>
        <strain evidence="3">SG-18</strain>
    </source>
</reference>
<dbReference type="AlphaFoldDB" id="A0A2S7T609"/>
<name>A0A2S7T609_9FLAO</name>
<feature type="signal peptide" evidence="1">
    <location>
        <begin position="1"/>
        <end position="21"/>
    </location>
</feature>
<accession>A0A2S7T609</accession>
<organism evidence="2 3">
    <name type="scientific">Aureicoccus marinus</name>
    <dbReference type="NCBI Taxonomy" id="754435"/>
    <lineage>
        <taxon>Bacteria</taxon>
        <taxon>Pseudomonadati</taxon>
        <taxon>Bacteroidota</taxon>
        <taxon>Flavobacteriia</taxon>
        <taxon>Flavobacteriales</taxon>
        <taxon>Flavobacteriaceae</taxon>
        <taxon>Aureicoccus</taxon>
    </lineage>
</organism>
<comment type="caution">
    <text evidence="2">The sequence shown here is derived from an EMBL/GenBank/DDBJ whole genome shotgun (WGS) entry which is preliminary data.</text>
</comment>
<keyword evidence="1" id="KW-0732">Signal</keyword>
<keyword evidence="3" id="KW-1185">Reference proteome</keyword>
<dbReference type="Proteomes" id="UP000239366">
    <property type="component" value="Unassembled WGS sequence"/>
</dbReference>
<dbReference type="PROSITE" id="PS51257">
    <property type="entry name" value="PROKAR_LIPOPROTEIN"/>
    <property type="match status" value="1"/>
</dbReference>